<dbReference type="InterPro" id="IPR011333">
    <property type="entry name" value="SKP1/BTB/POZ_sf"/>
</dbReference>
<evidence type="ECO:0000259" key="7">
    <source>
        <dbReference type="PROSITE" id="PS51649"/>
    </source>
</evidence>
<feature type="domain" description="NPH3" evidence="7">
    <location>
        <begin position="283"/>
        <end position="360"/>
    </location>
</feature>
<dbReference type="EMBL" id="JBBWWR010000014">
    <property type="protein sequence ID" value="KAK8953547.1"/>
    <property type="molecule type" value="Genomic_DNA"/>
</dbReference>
<organism evidence="8 9">
    <name type="scientific">Platanthera guangdongensis</name>
    <dbReference type="NCBI Taxonomy" id="2320717"/>
    <lineage>
        <taxon>Eukaryota</taxon>
        <taxon>Viridiplantae</taxon>
        <taxon>Streptophyta</taxon>
        <taxon>Embryophyta</taxon>
        <taxon>Tracheophyta</taxon>
        <taxon>Spermatophyta</taxon>
        <taxon>Magnoliopsida</taxon>
        <taxon>Liliopsida</taxon>
        <taxon>Asparagales</taxon>
        <taxon>Orchidaceae</taxon>
        <taxon>Orchidoideae</taxon>
        <taxon>Orchideae</taxon>
        <taxon>Orchidinae</taxon>
        <taxon>Platanthera</taxon>
    </lineage>
</organism>
<evidence type="ECO:0000256" key="2">
    <source>
        <dbReference type="ARBA" id="ARBA00022786"/>
    </source>
</evidence>
<dbReference type="PROSITE" id="PS51649">
    <property type="entry name" value="NPH3"/>
    <property type="match status" value="2"/>
</dbReference>
<keyword evidence="9" id="KW-1185">Reference proteome</keyword>
<evidence type="ECO:0000313" key="9">
    <source>
        <dbReference type="Proteomes" id="UP001412067"/>
    </source>
</evidence>
<feature type="region of interest" description="Disordered" evidence="5">
    <location>
        <begin position="459"/>
        <end position="484"/>
    </location>
</feature>
<comment type="caution">
    <text evidence="8">The sequence shown here is derived from an EMBL/GenBank/DDBJ whole genome shotgun (WGS) entry which is preliminary data.</text>
</comment>
<dbReference type="SMART" id="SM00225">
    <property type="entry name" value="BTB"/>
    <property type="match status" value="1"/>
</dbReference>
<protein>
    <submittedName>
        <fullName evidence="8">BTB/POZ domain-containing protein</fullName>
    </submittedName>
</protein>
<evidence type="ECO:0000256" key="3">
    <source>
        <dbReference type="PROSITE-ProRule" id="PRU00982"/>
    </source>
</evidence>
<gene>
    <name evidence="8" type="ORF">KSP40_PGU003898</name>
</gene>
<feature type="coiled-coil region" evidence="4">
    <location>
        <begin position="408"/>
        <end position="435"/>
    </location>
</feature>
<proteinExistence type="inferred from homology"/>
<evidence type="ECO:0000259" key="6">
    <source>
        <dbReference type="PROSITE" id="PS50097"/>
    </source>
</evidence>
<dbReference type="InterPro" id="IPR027356">
    <property type="entry name" value="NPH3_dom"/>
</dbReference>
<accession>A0ABR2LXH0</accession>
<evidence type="ECO:0000256" key="5">
    <source>
        <dbReference type="SAM" id="MobiDB-lite"/>
    </source>
</evidence>
<reference evidence="8 9" key="1">
    <citation type="journal article" date="2022" name="Nat. Plants">
        <title>Genomes of leafy and leafless Platanthera orchids illuminate the evolution of mycoheterotrophy.</title>
        <authorList>
            <person name="Li M.H."/>
            <person name="Liu K.W."/>
            <person name="Li Z."/>
            <person name="Lu H.C."/>
            <person name="Ye Q.L."/>
            <person name="Zhang D."/>
            <person name="Wang J.Y."/>
            <person name="Li Y.F."/>
            <person name="Zhong Z.M."/>
            <person name="Liu X."/>
            <person name="Yu X."/>
            <person name="Liu D.K."/>
            <person name="Tu X.D."/>
            <person name="Liu B."/>
            <person name="Hao Y."/>
            <person name="Liao X.Y."/>
            <person name="Jiang Y.T."/>
            <person name="Sun W.H."/>
            <person name="Chen J."/>
            <person name="Chen Y.Q."/>
            <person name="Ai Y."/>
            <person name="Zhai J.W."/>
            <person name="Wu S.S."/>
            <person name="Zhou Z."/>
            <person name="Hsiao Y.Y."/>
            <person name="Wu W.L."/>
            <person name="Chen Y.Y."/>
            <person name="Lin Y.F."/>
            <person name="Hsu J.L."/>
            <person name="Li C.Y."/>
            <person name="Wang Z.W."/>
            <person name="Zhao X."/>
            <person name="Zhong W.Y."/>
            <person name="Ma X.K."/>
            <person name="Ma L."/>
            <person name="Huang J."/>
            <person name="Chen G.Z."/>
            <person name="Huang M.Z."/>
            <person name="Huang L."/>
            <person name="Peng D.H."/>
            <person name="Luo Y.B."/>
            <person name="Zou S.Q."/>
            <person name="Chen S.P."/>
            <person name="Lan S."/>
            <person name="Tsai W.C."/>
            <person name="Van de Peer Y."/>
            <person name="Liu Z.J."/>
        </authorList>
    </citation>
    <scope>NUCLEOTIDE SEQUENCE [LARGE SCALE GENOMIC DNA]</scope>
    <source>
        <strain evidence="8">Lor288</strain>
    </source>
</reference>
<dbReference type="InterPro" id="IPR000210">
    <property type="entry name" value="BTB/POZ_dom"/>
</dbReference>
<comment type="pathway">
    <text evidence="1">Protein modification; protein ubiquitination.</text>
</comment>
<dbReference type="InterPro" id="IPR043454">
    <property type="entry name" value="NPH3/RPT2-like"/>
</dbReference>
<evidence type="ECO:0000313" key="8">
    <source>
        <dbReference type="EMBL" id="KAK8953547.1"/>
    </source>
</evidence>
<comment type="similarity">
    <text evidence="3">Belongs to the NPH3 family.</text>
</comment>
<dbReference type="Pfam" id="PF00651">
    <property type="entry name" value="BTB"/>
    <property type="match status" value="1"/>
</dbReference>
<name>A0ABR2LXH0_9ASPA</name>
<evidence type="ECO:0000256" key="1">
    <source>
        <dbReference type="ARBA" id="ARBA00004906"/>
    </source>
</evidence>
<dbReference type="SUPFAM" id="SSF54695">
    <property type="entry name" value="POZ domain"/>
    <property type="match status" value="1"/>
</dbReference>
<dbReference type="Proteomes" id="UP001412067">
    <property type="component" value="Unassembled WGS sequence"/>
</dbReference>
<sequence>MACLKLGSKVDTFQRQGKIWFCSTGLPSDVTVEVGDMSFHLHKFPLLSKSGLLEKLIAEKSNEEGCIIELPDLPGSSKAFELVAKFCYGMKMELTSSNVVYARCAAEDLQMTEEVSEGNLVSKSEAFLNQVALRSWRESLKVLQTCNELLPRAEDLSIVKRCIESLTAKACTDPDLFGWPMVEHGSLQSPGGSVLWNGINTGARPRIRSFDWWYDDVSPLSLPLYKRLISAMVSRGIGAETIAGSLSSYAKRYLPGLNKRHNATPTTSTSLLSEEEQRSLLEEIVSLLPAQKGATSTKFLFGLLRTAMIAHQWLSESDREQLCQLMDCQKLSLEACTHAAQNERLPLRVIVQVLFFEQLQLRTSIAGCFLVSDNLDGSRQLRSGLVAAGDGGGWASAVRENQVLKVGLDHMRMRVSELEKECSIMRQEIERLGRKKSVWSDASKKFSSKVRSQVCSTLEDSAGGHRRSSGSRRIEGIGRDGKTF</sequence>
<feature type="domain" description="NPH3" evidence="7">
    <location>
        <begin position="211"/>
        <end position="282"/>
    </location>
</feature>
<dbReference type="Pfam" id="PF03000">
    <property type="entry name" value="NPH3"/>
    <property type="match status" value="1"/>
</dbReference>
<keyword evidence="2" id="KW-0833">Ubl conjugation pathway</keyword>
<dbReference type="PROSITE" id="PS50097">
    <property type="entry name" value="BTB"/>
    <property type="match status" value="1"/>
</dbReference>
<evidence type="ECO:0000256" key="4">
    <source>
        <dbReference type="SAM" id="Coils"/>
    </source>
</evidence>
<feature type="domain" description="BTB" evidence="6">
    <location>
        <begin position="28"/>
        <end position="96"/>
    </location>
</feature>
<keyword evidence="4" id="KW-0175">Coiled coil</keyword>
<dbReference type="PANTHER" id="PTHR32370">
    <property type="entry name" value="OS12G0117600 PROTEIN"/>
    <property type="match status" value="1"/>
</dbReference>
<dbReference type="CDD" id="cd18312">
    <property type="entry name" value="BTB_POZ_NPY3-like"/>
    <property type="match status" value="1"/>
</dbReference>
<feature type="compositionally biased region" description="Basic and acidic residues" evidence="5">
    <location>
        <begin position="472"/>
        <end position="484"/>
    </location>
</feature>
<dbReference type="Gene3D" id="3.30.710.10">
    <property type="entry name" value="Potassium Channel Kv1.1, Chain A"/>
    <property type="match status" value="1"/>
</dbReference>